<feature type="transmembrane region" description="Helical" evidence="5">
    <location>
        <begin position="7"/>
        <end position="26"/>
    </location>
</feature>
<dbReference type="Proteomes" id="UP000007054">
    <property type="component" value="Chromosome"/>
</dbReference>
<dbReference type="BioCyc" id="RCHA213810:RUM_RS04595-MONOMER"/>
<organism evidence="7 8">
    <name type="scientific">Ruminococcus champanellensis (strain DSM 18848 / JCM 17042 / KCTC 15320 / 18P13)</name>
    <dbReference type="NCBI Taxonomy" id="213810"/>
    <lineage>
        <taxon>Bacteria</taxon>
        <taxon>Bacillati</taxon>
        <taxon>Bacillota</taxon>
        <taxon>Clostridia</taxon>
        <taxon>Eubacteriales</taxon>
        <taxon>Oscillospiraceae</taxon>
        <taxon>Ruminococcus</taxon>
    </lineage>
</organism>
<keyword evidence="4 5" id="KW-0472">Membrane</keyword>
<comment type="subcellular location">
    <subcellularLocation>
        <location evidence="1">Membrane</location>
        <topology evidence="1">Multi-pass membrane protein</topology>
    </subcellularLocation>
</comment>
<sequence length="415" mass="46633">MIITLRKVATGLIFVCTTALFVLFILFDSYTWGKYVLLGLSACILLLGIGITHSKIILKFNPYAALNILFIVFVLLSSMWAIDASDSVIMARTLMRIFVCAYAVYITYLSIPELDETVLLKAVMWAGYIVAIYSLAFYGIDEMVSAGSNSSLRIESEFSNVNTIGLACALSCVLQINLRNLCPKDHFFPSALFMIPSIIVLAATQSRKALVFFIVGALGYAVVKAQESKKSLFIKTVKILFGILILALLIYWLLQLEAFTGVRERMEGVINAVFGNGKVDSSTIKRSNLRALGIEWFLKHPFAGIGIANPHILTNQYYAFDAYLHDNFVELLCGGGIIGFSLYYSMYVYLFLQLWNYRRIDPQRAAFFALWLGLMLAMNYGMVTYYSKAQNFYLMIHFVNVFQLKQKAVLEEGNA</sequence>
<feature type="transmembrane region" description="Helical" evidence="5">
    <location>
        <begin position="328"/>
        <end position="352"/>
    </location>
</feature>
<feature type="transmembrane region" description="Helical" evidence="5">
    <location>
        <begin position="32"/>
        <end position="51"/>
    </location>
</feature>
<feature type="transmembrane region" description="Helical" evidence="5">
    <location>
        <begin position="237"/>
        <end position="254"/>
    </location>
</feature>
<dbReference type="GeneID" id="83155716"/>
<name>D4LBY3_RUMC1</name>
<keyword evidence="2 5" id="KW-0812">Transmembrane</keyword>
<feature type="transmembrane region" description="Helical" evidence="5">
    <location>
        <begin position="63"/>
        <end position="82"/>
    </location>
</feature>
<dbReference type="GO" id="GO:0016020">
    <property type="term" value="C:membrane"/>
    <property type="evidence" value="ECO:0007669"/>
    <property type="project" value="UniProtKB-SubCell"/>
</dbReference>
<keyword evidence="8" id="KW-1185">Reference proteome</keyword>
<dbReference type="InterPro" id="IPR051533">
    <property type="entry name" value="WaaL-like"/>
</dbReference>
<feature type="transmembrane region" description="Helical" evidence="5">
    <location>
        <begin position="187"/>
        <end position="203"/>
    </location>
</feature>
<dbReference type="STRING" id="213810.RUM_09570"/>
<dbReference type="KEGG" id="rch:RUM_09570"/>
<dbReference type="GO" id="GO:0016874">
    <property type="term" value="F:ligase activity"/>
    <property type="evidence" value="ECO:0007669"/>
    <property type="project" value="UniProtKB-KW"/>
</dbReference>
<feature type="transmembrane region" description="Helical" evidence="5">
    <location>
        <begin position="364"/>
        <end position="386"/>
    </location>
</feature>
<gene>
    <name evidence="7" type="ordered locus">RUM_09570</name>
</gene>
<feature type="transmembrane region" description="Helical" evidence="5">
    <location>
        <begin position="94"/>
        <end position="111"/>
    </location>
</feature>
<feature type="domain" description="O-antigen ligase-related" evidence="6">
    <location>
        <begin position="193"/>
        <end position="343"/>
    </location>
</feature>
<evidence type="ECO:0000313" key="7">
    <source>
        <dbReference type="EMBL" id="CBL17128.1"/>
    </source>
</evidence>
<dbReference type="PANTHER" id="PTHR37422:SF13">
    <property type="entry name" value="LIPOPOLYSACCHARIDE BIOSYNTHESIS PROTEIN PA4999-RELATED"/>
    <property type="match status" value="1"/>
</dbReference>
<accession>D4LBY3</accession>
<evidence type="ECO:0000313" key="8">
    <source>
        <dbReference type="Proteomes" id="UP000007054"/>
    </source>
</evidence>
<dbReference type="RefSeq" id="WP_015558035.1">
    <property type="nucleotide sequence ID" value="NC_021039.1"/>
</dbReference>
<reference evidence="7" key="2">
    <citation type="submission" date="2010-03" db="EMBL/GenBank/DDBJ databases">
        <authorList>
            <person name="Pajon A."/>
        </authorList>
    </citation>
    <scope>NUCLEOTIDE SEQUENCE</scope>
    <source>
        <strain evidence="7">Type strain: 18P13</strain>
    </source>
</reference>
<feature type="transmembrane region" description="Helical" evidence="5">
    <location>
        <begin position="118"/>
        <end position="140"/>
    </location>
</feature>
<evidence type="ECO:0000259" key="6">
    <source>
        <dbReference type="Pfam" id="PF04932"/>
    </source>
</evidence>
<evidence type="ECO:0000256" key="2">
    <source>
        <dbReference type="ARBA" id="ARBA00022692"/>
    </source>
</evidence>
<dbReference type="AlphaFoldDB" id="D4LBY3"/>
<evidence type="ECO:0000256" key="1">
    <source>
        <dbReference type="ARBA" id="ARBA00004141"/>
    </source>
</evidence>
<keyword evidence="3 5" id="KW-1133">Transmembrane helix</keyword>
<evidence type="ECO:0000256" key="4">
    <source>
        <dbReference type="ARBA" id="ARBA00023136"/>
    </source>
</evidence>
<evidence type="ECO:0000256" key="5">
    <source>
        <dbReference type="SAM" id="Phobius"/>
    </source>
</evidence>
<proteinExistence type="predicted"/>
<feature type="transmembrane region" description="Helical" evidence="5">
    <location>
        <begin position="209"/>
        <end position="225"/>
    </location>
</feature>
<dbReference type="EMBL" id="FP929052">
    <property type="protein sequence ID" value="CBL17128.1"/>
    <property type="molecule type" value="Genomic_DNA"/>
</dbReference>
<dbReference type="PANTHER" id="PTHR37422">
    <property type="entry name" value="TEICHURONIC ACID BIOSYNTHESIS PROTEIN TUAE"/>
    <property type="match status" value="1"/>
</dbReference>
<dbReference type="Pfam" id="PF04932">
    <property type="entry name" value="Wzy_C"/>
    <property type="match status" value="1"/>
</dbReference>
<evidence type="ECO:0000256" key="3">
    <source>
        <dbReference type="ARBA" id="ARBA00022989"/>
    </source>
</evidence>
<reference evidence="7" key="1">
    <citation type="submission" date="2010-03" db="EMBL/GenBank/DDBJ databases">
        <title>The genome sequence of Ruminococcus sp. 18P13.</title>
        <authorList>
            <consortium name="metaHIT consortium -- http://www.metahit.eu/"/>
            <person name="Pajon A."/>
            <person name="Turner K."/>
            <person name="Parkhill J."/>
            <person name="Bernalier A."/>
        </authorList>
    </citation>
    <scope>NUCLEOTIDE SEQUENCE [LARGE SCALE GENOMIC DNA]</scope>
    <source>
        <strain evidence="7">Type strain: 18P13</strain>
    </source>
</reference>
<keyword evidence="7" id="KW-0436">Ligase</keyword>
<dbReference type="HOGENOM" id="CLU_054335_0_0_9"/>
<protein>
    <submittedName>
        <fullName evidence="7">O-Antigen ligase</fullName>
    </submittedName>
</protein>
<dbReference type="PATRIC" id="fig|213810.4.peg.859"/>
<dbReference type="InterPro" id="IPR007016">
    <property type="entry name" value="O-antigen_ligase-rel_domated"/>
</dbReference>